<feature type="compositionally biased region" description="Polar residues" evidence="1">
    <location>
        <begin position="10"/>
        <end position="20"/>
    </location>
</feature>
<dbReference type="AlphaFoldDB" id="A0A4Q2UBW1"/>
<feature type="region of interest" description="Disordered" evidence="1">
    <location>
        <begin position="1"/>
        <end position="60"/>
    </location>
</feature>
<gene>
    <name evidence="3" type="ORF">EQG79_30805</name>
</gene>
<comment type="caution">
    <text evidence="3">The sequence shown here is derived from an EMBL/GenBank/DDBJ whole genome shotgun (WGS) entry which is preliminary data.</text>
</comment>
<feature type="transmembrane region" description="Helical" evidence="2">
    <location>
        <begin position="176"/>
        <end position="196"/>
    </location>
</feature>
<dbReference type="EMBL" id="SBLB01000022">
    <property type="protein sequence ID" value="RYC66216.1"/>
    <property type="molecule type" value="Genomic_DNA"/>
</dbReference>
<organism evidence="3 4">
    <name type="scientific">Spirosoma sordidisoli</name>
    <dbReference type="NCBI Taxonomy" id="2502893"/>
    <lineage>
        <taxon>Bacteria</taxon>
        <taxon>Pseudomonadati</taxon>
        <taxon>Bacteroidota</taxon>
        <taxon>Cytophagia</taxon>
        <taxon>Cytophagales</taxon>
        <taxon>Cytophagaceae</taxon>
        <taxon>Spirosoma</taxon>
    </lineage>
</organism>
<reference evidence="3 4" key="1">
    <citation type="submission" date="2019-01" db="EMBL/GenBank/DDBJ databases">
        <title>Spirosoma flava sp. nov., a propanil-degrading bacterium isolated from herbicide-contaminated soil.</title>
        <authorList>
            <person name="Zhang L."/>
            <person name="Jiang J.-D."/>
        </authorList>
    </citation>
    <scope>NUCLEOTIDE SEQUENCE [LARGE SCALE GENOMIC DNA]</scope>
    <source>
        <strain evidence="3 4">TY50</strain>
    </source>
</reference>
<keyword evidence="4" id="KW-1185">Reference proteome</keyword>
<evidence type="ECO:0000256" key="1">
    <source>
        <dbReference type="SAM" id="MobiDB-lite"/>
    </source>
</evidence>
<keyword evidence="2" id="KW-1133">Transmembrane helix</keyword>
<proteinExistence type="predicted"/>
<evidence type="ECO:0000256" key="2">
    <source>
        <dbReference type="SAM" id="Phobius"/>
    </source>
</evidence>
<keyword evidence="2" id="KW-0812">Transmembrane</keyword>
<evidence type="ECO:0000313" key="4">
    <source>
        <dbReference type="Proteomes" id="UP000290407"/>
    </source>
</evidence>
<feature type="compositionally biased region" description="Basic and acidic residues" evidence="1">
    <location>
        <begin position="47"/>
        <end position="60"/>
    </location>
</feature>
<dbReference type="RefSeq" id="WP_129607093.1">
    <property type="nucleotide sequence ID" value="NZ_SBLB01000022.1"/>
</dbReference>
<name>A0A4Q2UBW1_9BACT</name>
<protein>
    <submittedName>
        <fullName evidence="3">Uncharacterized protein</fullName>
    </submittedName>
</protein>
<dbReference type="Proteomes" id="UP000290407">
    <property type="component" value="Unassembled WGS sequence"/>
</dbReference>
<keyword evidence="2" id="KW-0472">Membrane</keyword>
<sequence>MNENKFLRNLRQQSSPSQARTGAPVEPTPPQPVRRSEPTDSSPTEYDPIKRLTDELSRHSRAIEGLNTRIDRMEQRPRAATQAEVQTLLEEAREGVSFTIDSQQIAGFVLPELKKGLPSAEEIRTAANAGANQIAAVSNTAADQIERAGSSAAERIRWASQSKADAFAGRVGFTSWQAAAVVFLGFALLIVGVYVLNSEREAALSQSRSETQAVREFTDWVKAQPEGKRLYDRYYNP</sequence>
<evidence type="ECO:0000313" key="3">
    <source>
        <dbReference type="EMBL" id="RYC66216.1"/>
    </source>
</evidence>
<accession>A0A4Q2UBW1</accession>